<evidence type="ECO:0000256" key="1">
    <source>
        <dbReference type="SAM" id="MobiDB-lite"/>
    </source>
</evidence>
<proteinExistence type="predicted"/>
<gene>
    <name evidence="2" type="ORF">OUZ56_021146</name>
</gene>
<name>A0ABQ9ZGI9_9CRUS</name>
<evidence type="ECO:0000313" key="2">
    <source>
        <dbReference type="EMBL" id="KAK4012044.1"/>
    </source>
</evidence>
<dbReference type="Proteomes" id="UP001234178">
    <property type="component" value="Unassembled WGS sequence"/>
</dbReference>
<comment type="caution">
    <text evidence="2">The sequence shown here is derived from an EMBL/GenBank/DDBJ whole genome shotgun (WGS) entry which is preliminary data.</text>
</comment>
<feature type="compositionally biased region" description="Basic residues" evidence="1">
    <location>
        <begin position="531"/>
        <end position="540"/>
    </location>
</feature>
<accession>A0ABQ9ZGI9</accession>
<evidence type="ECO:0000313" key="3">
    <source>
        <dbReference type="Proteomes" id="UP001234178"/>
    </source>
</evidence>
<protein>
    <submittedName>
        <fullName evidence="2">Uncharacterized protein</fullName>
    </submittedName>
</protein>
<feature type="compositionally biased region" description="Polar residues" evidence="1">
    <location>
        <begin position="541"/>
        <end position="557"/>
    </location>
</feature>
<feature type="compositionally biased region" description="Basic residues" evidence="1">
    <location>
        <begin position="752"/>
        <end position="763"/>
    </location>
</feature>
<keyword evidence="3" id="KW-1185">Reference proteome</keyword>
<feature type="compositionally biased region" description="Low complexity" evidence="1">
    <location>
        <begin position="728"/>
        <end position="738"/>
    </location>
</feature>
<reference evidence="2 3" key="1">
    <citation type="journal article" date="2023" name="Nucleic Acids Res.">
        <title>The hologenome of Daphnia magna reveals possible DNA methylation and microbiome-mediated evolution of the host genome.</title>
        <authorList>
            <person name="Chaturvedi A."/>
            <person name="Li X."/>
            <person name="Dhandapani V."/>
            <person name="Marshall H."/>
            <person name="Kissane S."/>
            <person name="Cuenca-Cambronero M."/>
            <person name="Asole G."/>
            <person name="Calvet F."/>
            <person name="Ruiz-Romero M."/>
            <person name="Marangio P."/>
            <person name="Guigo R."/>
            <person name="Rago D."/>
            <person name="Mirbahai L."/>
            <person name="Eastwood N."/>
            <person name="Colbourne J.K."/>
            <person name="Zhou J."/>
            <person name="Mallon E."/>
            <person name="Orsini L."/>
        </authorList>
    </citation>
    <scope>NUCLEOTIDE SEQUENCE [LARGE SCALE GENOMIC DNA]</scope>
    <source>
        <strain evidence="2">LRV0_1</strain>
    </source>
</reference>
<sequence>MEGNLTHEEEASRQRVHELLQKFLAGEFKLIVDLNPETESHATSQMTTHLFTALKNCLQHCNCELSHQILLFLVANPNLLDLLPEATKVFGKFKMMHQDEIHLVNTIHLLTKGMYRKAQLEAIKFDGKVLSNEACAMSAKTASSALLVSYAMILECHLIQPEDELLPDVKEFFHQIVSKNAFLPLLVEPYIFVSMQLNLQEEAETFLQKYVDMESKGNIEITSALHAFNIMKIHLPKASLKLTTSLLEMIADRFSGDPKVLELCHHHMHIHSSLMECQFDKECSSDLGSYGGAASHSHEHDHLNKCLRLIVYFLDVHIFNAPSPDTREAWKIMTDTIRRICLQGAEKCLQCIVELWHNDRKRWWPCFRLPRSGLPPTLAPDDAEFFSNKGFVCYILESNNHPFVAGLMDHGELRLLKSLIKETIHTKLKLDENIERLLRANKPLDPVPLISPTEVLQSNLTGNKANGFSSKFQSIDSKQKAKDFAQYLKTTKPIKPKEEYKSAGKIHASTIELLKLPIDELLAKRYEKRRKLRLQSRKRQTNSSPNNAPKAGCSQSTVDSSSFQLDLSKCNIDGAKVGGGSSKQNDRDGHETLASSVCKNIVDKAVNVNQIVKNLKVYLSKPSISEPSTSENPVACNTNIKSEDQTRVTNNTLMKTRTLSNKCSKAKTSSTKIGKEEPLVDGDDEVKIKNPGAINKILSAKNNPSSHKSLVTGVEYLNVVEESAEEVIQISSTSSSTQRPAKKPGKQCSTRQQRKSTRQRPLK</sequence>
<feature type="region of interest" description="Disordered" evidence="1">
    <location>
        <begin position="531"/>
        <end position="557"/>
    </location>
</feature>
<dbReference type="EMBL" id="JAOYFB010000003">
    <property type="protein sequence ID" value="KAK4012044.1"/>
    <property type="molecule type" value="Genomic_DNA"/>
</dbReference>
<organism evidence="2 3">
    <name type="scientific">Daphnia magna</name>
    <dbReference type="NCBI Taxonomy" id="35525"/>
    <lineage>
        <taxon>Eukaryota</taxon>
        <taxon>Metazoa</taxon>
        <taxon>Ecdysozoa</taxon>
        <taxon>Arthropoda</taxon>
        <taxon>Crustacea</taxon>
        <taxon>Branchiopoda</taxon>
        <taxon>Diplostraca</taxon>
        <taxon>Cladocera</taxon>
        <taxon>Anomopoda</taxon>
        <taxon>Daphniidae</taxon>
        <taxon>Daphnia</taxon>
    </lineage>
</organism>
<feature type="region of interest" description="Disordered" evidence="1">
    <location>
        <begin position="726"/>
        <end position="763"/>
    </location>
</feature>